<sequence length="67" mass="7625">MAPSKTEMASVWRRQLRLVCSSLVLPQFGRVDCFIPYRKEMAIMRLESALAPSCLRGGSMFMSQKRA</sequence>
<accession>A0A4U5M2I1</accession>
<organism evidence="1 2">
    <name type="scientific">Steinernema carpocapsae</name>
    <name type="common">Entomopathogenic nematode</name>
    <dbReference type="NCBI Taxonomy" id="34508"/>
    <lineage>
        <taxon>Eukaryota</taxon>
        <taxon>Metazoa</taxon>
        <taxon>Ecdysozoa</taxon>
        <taxon>Nematoda</taxon>
        <taxon>Chromadorea</taxon>
        <taxon>Rhabditida</taxon>
        <taxon>Tylenchina</taxon>
        <taxon>Panagrolaimomorpha</taxon>
        <taxon>Strongyloidoidea</taxon>
        <taxon>Steinernematidae</taxon>
        <taxon>Steinernema</taxon>
    </lineage>
</organism>
<evidence type="ECO:0000313" key="1">
    <source>
        <dbReference type="EMBL" id="TKR62907.1"/>
    </source>
</evidence>
<name>A0A4U5M2I1_STECR</name>
<protein>
    <submittedName>
        <fullName evidence="1">Uncharacterized protein</fullName>
    </submittedName>
</protein>
<reference evidence="1 2" key="2">
    <citation type="journal article" date="2019" name="G3 (Bethesda)">
        <title>Hybrid Assembly of the Genome of the Entomopathogenic Nematode Steinernema carpocapsae Identifies the X-Chromosome.</title>
        <authorList>
            <person name="Serra L."/>
            <person name="Macchietto M."/>
            <person name="Macias-Munoz A."/>
            <person name="McGill C.J."/>
            <person name="Rodriguez I.M."/>
            <person name="Rodriguez B."/>
            <person name="Murad R."/>
            <person name="Mortazavi A."/>
        </authorList>
    </citation>
    <scope>NUCLEOTIDE SEQUENCE [LARGE SCALE GENOMIC DNA]</scope>
    <source>
        <strain evidence="1 2">ALL</strain>
    </source>
</reference>
<comment type="caution">
    <text evidence="1">The sequence shown here is derived from an EMBL/GenBank/DDBJ whole genome shotgun (WGS) entry which is preliminary data.</text>
</comment>
<keyword evidence="2" id="KW-1185">Reference proteome</keyword>
<dbReference type="AlphaFoldDB" id="A0A4U5M2I1"/>
<reference evidence="1 2" key="1">
    <citation type="journal article" date="2015" name="Genome Biol.">
        <title>Comparative genomics of Steinernema reveals deeply conserved gene regulatory networks.</title>
        <authorList>
            <person name="Dillman A.R."/>
            <person name="Macchietto M."/>
            <person name="Porter C.F."/>
            <person name="Rogers A."/>
            <person name="Williams B."/>
            <person name="Antoshechkin I."/>
            <person name="Lee M.M."/>
            <person name="Goodwin Z."/>
            <person name="Lu X."/>
            <person name="Lewis E.E."/>
            <person name="Goodrich-Blair H."/>
            <person name="Stock S.P."/>
            <person name="Adams B.J."/>
            <person name="Sternberg P.W."/>
            <person name="Mortazavi A."/>
        </authorList>
    </citation>
    <scope>NUCLEOTIDE SEQUENCE [LARGE SCALE GENOMIC DNA]</scope>
    <source>
        <strain evidence="1 2">ALL</strain>
    </source>
</reference>
<proteinExistence type="predicted"/>
<gene>
    <name evidence="1" type="ORF">L596_026809</name>
</gene>
<dbReference type="EMBL" id="AZBU02000010">
    <property type="protein sequence ID" value="TKR62907.1"/>
    <property type="molecule type" value="Genomic_DNA"/>
</dbReference>
<dbReference type="Proteomes" id="UP000298663">
    <property type="component" value="Unassembled WGS sequence"/>
</dbReference>
<evidence type="ECO:0000313" key="2">
    <source>
        <dbReference type="Proteomes" id="UP000298663"/>
    </source>
</evidence>